<gene>
    <name evidence="1" type="ORF">DFR70_1021076</name>
</gene>
<dbReference type="OrthoDB" id="4466740at2"/>
<dbReference type="EMBL" id="QJKF01000002">
    <property type="protein sequence ID" value="PXX69387.1"/>
    <property type="molecule type" value="Genomic_DNA"/>
</dbReference>
<name>A0A318KLQ6_9NOCA</name>
<organism evidence="1 2">
    <name type="scientific">Nocardia tenerifensis</name>
    <dbReference type="NCBI Taxonomy" id="228006"/>
    <lineage>
        <taxon>Bacteria</taxon>
        <taxon>Bacillati</taxon>
        <taxon>Actinomycetota</taxon>
        <taxon>Actinomycetes</taxon>
        <taxon>Mycobacteriales</taxon>
        <taxon>Nocardiaceae</taxon>
        <taxon>Nocardia</taxon>
    </lineage>
</organism>
<dbReference type="RefSeq" id="WP_040742396.1">
    <property type="nucleotide sequence ID" value="NZ_QJKF01000002.1"/>
</dbReference>
<proteinExistence type="predicted"/>
<accession>A0A318KLQ6</accession>
<comment type="caution">
    <text evidence="1">The sequence shown here is derived from an EMBL/GenBank/DDBJ whole genome shotgun (WGS) entry which is preliminary data.</text>
</comment>
<dbReference type="Proteomes" id="UP000247569">
    <property type="component" value="Unassembled WGS sequence"/>
</dbReference>
<dbReference type="AlphaFoldDB" id="A0A318KLQ6"/>
<evidence type="ECO:0000313" key="1">
    <source>
        <dbReference type="EMBL" id="PXX69387.1"/>
    </source>
</evidence>
<evidence type="ECO:0000313" key="2">
    <source>
        <dbReference type="Proteomes" id="UP000247569"/>
    </source>
</evidence>
<evidence type="ECO:0008006" key="3">
    <source>
        <dbReference type="Google" id="ProtNLM"/>
    </source>
</evidence>
<sequence length="102" mass="10657">MAEILQADLDALRGLGKALTGRATAIAGLEIDARTTMPDSPIQQAMAAVGPAALAAFGALKSNIEQMAAVTNSGVRAYSDVEQAFVEQVRTLDPPRHARVPE</sequence>
<keyword evidence="2" id="KW-1185">Reference proteome</keyword>
<reference evidence="1 2" key="1">
    <citation type="submission" date="2018-05" db="EMBL/GenBank/DDBJ databases">
        <title>Genomic Encyclopedia of Type Strains, Phase IV (KMG-IV): sequencing the most valuable type-strain genomes for metagenomic binning, comparative biology and taxonomic classification.</title>
        <authorList>
            <person name="Goeker M."/>
        </authorList>
    </citation>
    <scope>NUCLEOTIDE SEQUENCE [LARGE SCALE GENOMIC DNA]</scope>
    <source>
        <strain evidence="1 2">DSM 44704</strain>
    </source>
</reference>
<protein>
    <recommendedName>
        <fullName evidence="3">Excreted virulence factor EspC (Type VII ESX diderm)</fullName>
    </recommendedName>
</protein>